<reference evidence="1" key="1">
    <citation type="journal article" date="2014" name="Front. Microbiol.">
        <title>High frequency of phylogenetically diverse reductive dehalogenase-homologous genes in deep subseafloor sedimentary metagenomes.</title>
        <authorList>
            <person name="Kawai M."/>
            <person name="Futagami T."/>
            <person name="Toyoda A."/>
            <person name="Takaki Y."/>
            <person name="Nishi S."/>
            <person name="Hori S."/>
            <person name="Arai W."/>
            <person name="Tsubouchi T."/>
            <person name="Morono Y."/>
            <person name="Uchiyama I."/>
            <person name="Ito T."/>
            <person name="Fujiyama A."/>
            <person name="Inagaki F."/>
            <person name="Takami H."/>
        </authorList>
    </citation>
    <scope>NUCLEOTIDE SEQUENCE</scope>
    <source>
        <strain evidence="1">Expedition CK06-06</strain>
    </source>
</reference>
<organism evidence="1">
    <name type="scientific">marine sediment metagenome</name>
    <dbReference type="NCBI Taxonomy" id="412755"/>
    <lineage>
        <taxon>unclassified sequences</taxon>
        <taxon>metagenomes</taxon>
        <taxon>ecological metagenomes</taxon>
    </lineage>
</organism>
<feature type="non-terminal residue" evidence="1">
    <location>
        <position position="1"/>
    </location>
</feature>
<name>X1ASB1_9ZZZZ</name>
<proteinExistence type="predicted"/>
<evidence type="ECO:0000313" key="1">
    <source>
        <dbReference type="EMBL" id="GAG85739.1"/>
    </source>
</evidence>
<accession>X1ASB1</accession>
<dbReference type="EMBL" id="BART01019403">
    <property type="protein sequence ID" value="GAG85739.1"/>
    <property type="molecule type" value="Genomic_DNA"/>
</dbReference>
<comment type="caution">
    <text evidence="1">The sequence shown here is derived from an EMBL/GenBank/DDBJ whole genome shotgun (WGS) entry which is preliminary data.</text>
</comment>
<sequence>LPFIDIVPQGQGAIASNIASPWAAGRCGARAQAFLATNPTSGASTWFKPAGKPILWSGDLTACKRVGKIAARARRVKR</sequence>
<protein>
    <submittedName>
        <fullName evidence="1">Uncharacterized protein</fullName>
    </submittedName>
</protein>
<gene>
    <name evidence="1" type="ORF">S01H4_36322</name>
</gene>
<dbReference type="AlphaFoldDB" id="X1ASB1"/>